<dbReference type="AlphaFoldDB" id="A0A5C5VAR7"/>
<dbReference type="Proteomes" id="UP000317243">
    <property type="component" value="Unassembled WGS sequence"/>
</dbReference>
<dbReference type="PROSITE" id="PS51257">
    <property type="entry name" value="PROKAR_LIPOPROTEIN"/>
    <property type="match status" value="1"/>
</dbReference>
<comment type="caution">
    <text evidence="1">The sequence shown here is derived from an EMBL/GenBank/DDBJ whole genome shotgun (WGS) entry which is preliminary data.</text>
</comment>
<protein>
    <submittedName>
        <fullName evidence="1">Uncharacterized protein</fullName>
    </submittedName>
</protein>
<dbReference type="OrthoDB" id="274273at2"/>
<gene>
    <name evidence="1" type="ORF">KOR42_51950</name>
</gene>
<evidence type="ECO:0000313" key="2">
    <source>
        <dbReference type="Proteomes" id="UP000317243"/>
    </source>
</evidence>
<sequence>MRLNRQLLSFSNLSARILILLAVLTSGCSQQLPQGMEEIRTRVLVSEEPENPITIEEARQLAAEPTEVTLIVRVGNRNFPKWFAESQAIFYVSEAFPGSDYNVDADHVSILQLEVEAGRFSRNSDRLKCGRRNCSDFR</sequence>
<proteinExistence type="predicted"/>
<keyword evidence="2" id="KW-1185">Reference proteome</keyword>
<evidence type="ECO:0000313" key="1">
    <source>
        <dbReference type="EMBL" id="TWT35100.1"/>
    </source>
</evidence>
<organism evidence="1 2">
    <name type="scientific">Thalassoglobus neptunius</name>
    <dbReference type="NCBI Taxonomy" id="1938619"/>
    <lineage>
        <taxon>Bacteria</taxon>
        <taxon>Pseudomonadati</taxon>
        <taxon>Planctomycetota</taxon>
        <taxon>Planctomycetia</taxon>
        <taxon>Planctomycetales</taxon>
        <taxon>Planctomycetaceae</taxon>
        <taxon>Thalassoglobus</taxon>
    </lineage>
</organism>
<name>A0A5C5VAR7_9PLAN</name>
<reference evidence="1 2" key="1">
    <citation type="submission" date="2019-02" db="EMBL/GenBank/DDBJ databases">
        <title>Deep-cultivation of Planctomycetes and their phenomic and genomic characterization uncovers novel biology.</title>
        <authorList>
            <person name="Wiegand S."/>
            <person name="Jogler M."/>
            <person name="Boedeker C."/>
            <person name="Pinto D."/>
            <person name="Vollmers J."/>
            <person name="Rivas-Marin E."/>
            <person name="Kohn T."/>
            <person name="Peeters S.H."/>
            <person name="Heuer A."/>
            <person name="Rast P."/>
            <person name="Oberbeckmann S."/>
            <person name="Bunk B."/>
            <person name="Jeske O."/>
            <person name="Meyerdierks A."/>
            <person name="Storesund J.E."/>
            <person name="Kallscheuer N."/>
            <person name="Luecker S."/>
            <person name="Lage O.M."/>
            <person name="Pohl T."/>
            <person name="Merkel B.J."/>
            <person name="Hornburger P."/>
            <person name="Mueller R.-W."/>
            <person name="Bruemmer F."/>
            <person name="Labrenz M."/>
            <person name="Spormann A.M."/>
            <person name="Op Den Camp H."/>
            <person name="Overmann J."/>
            <person name="Amann R."/>
            <person name="Jetten M.S.M."/>
            <person name="Mascher T."/>
            <person name="Medema M.H."/>
            <person name="Devos D.P."/>
            <person name="Kaster A.-K."/>
            <person name="Ovreas L."/>
            <person name="Rohde M."/>
            <person name="Galperin M.Y."/>
            <person name="Jogler C."/>
        </authorList>
    </citation>
    <scope>NUCLEOTIDE SEQUENCE [LARGE SCALE GENOMIC DNA]</scope>
    <source>
        <strain evidence="1 2">KOR42</strain>
    </source>
</reference>
<dbReference type="RefSeq" id="WP_146512468.1">
    <property type="nucleotide sequence ID" value="NZ_SIHI01000071.1"/>
</dbReference>
<dbReference type="EMBL" id="SIHI01000071">
    <property type="protein sequence ID" value="TWT35100.1"/>
    <property type="molecule type" value="Genomic_DNA"/>
</dbReference>
<accession>A0A5C5VAR7</accession>